<keyword evidence="2" id="KW-1185">Reference proteome</keyword>
<protein>
    <submittedName>
        <fullName evidence="1">Uncharacterized protein</fullName>
    </submittedName>
</protein>
<evidence type="ECO:0000313" key="1">
    <source>
        <dbReference type="EMBL" id="KAJ7661238.1"/>
    </source>
</evidence>
<dbReference type="EMBL" id="JARKIE010000250">
    <property type="protein sequence ID" value="KAJ7661238.1"/>
    <property type="molecule type" value="Genomic_DNA"/>
</dbReference>
<organism evidence="1 2">
    <name type="scientific">Mycena rosella</name>
    <name type="common">Pink bonnet</name>
    <name type="synonym">Agaricus rosellus</name>
    <dbReference type="NCBI Taxonomy" id="1033263"/>
    <lineage>
        <taxon>Eukaryota</taxon>
        <taxon>Fungi</taxon>
        <taxon>Dikarya</taxon>
        <taxon>Basidiomycota</taxon>
        <taxon>Agaricomycotina</taxon>
        <taxon>Agaricomycetes</taxon>
        <taxon>Agaricomycetidae</taxon>
        <taxon>Agaricales</taxon>
        <taxon>Marasmiineae</taxon>
        <taxon>Mycenaceae</taxon>
        <taxon>Mycena</taxon>
    </lineage>
</organism>
<gene>
    <name evidence="1" type="ORF">B0H17DRAFT_1337222</name>
</gene>
<comment type="caution">
    <text evidence="1">The sequence shown here is derived from an EMBL/GenBank/DDBJ whole genome shotgun (WGS) entry which is preliminary data.</text>
</comment>
<reference evidence="1" key="1">
    <citation type="submission" date="2023-03" db="EMBL/GenBank/DDBJ databases">
        <title>Massive genome expansion in bonnet fungi (Mycena s.s.) driven by repeated elements and novel gene families across ecological guilds.</title>
        <authorList>
            <consortium name="Lawrence Berkeley National Laboratory"/>
            <person name="Harder C.B."/>
            <person name="Miyauchi S."/>
            <person name="Viragh M."/>
            <person name="Kuo A."/>
            <person name="Thoen E."/>
            <person name="Andreopoulos B."/>
            <person name="Lu D."/>
            <person name="Skrede I."/>
            <person name="Drula E."/>
            <person name="Henrissat B."/>
            <person name="Morin E."/>
            <person name="Kohler A."/>
            <person name="Barry K."/>
            <person name="LaButti K."/>
            <person name="Morin E."/>
            <person name="Salamov A."/>
            <person name="Lipzen A."/>
            <person name="Mereny Z."/>
            <person name="Hegedus B."/>
            <person name="Baldrian P."/>
            <person name="Stursova M."/>
            <person name="Weitz H."/>
            <person name="Taylor A."/>
            <person name="Grigoriev I.V."/>
            <person name="Nagy L.G."/>
            <person name="Martin F."/>
            <person name="Kauserud H."/>
        </authorList>
    </citation>
    <scope>NUCLEOTIDE SEQUENCE</scope>
    <source>
        <strain evidence="1">CBHHK067</strain>
    </source>
</reference>
<proteinExistence type="predicted"/>
<accession>A0AAD7CSF6</accession>
<evidence type="ECO:0000313" key="2">
    <source>
        <dbReference type="Proteomes" id="UP001221757"/>
    </source>
</evidence>
<name>A0AAD7CSF6_MYCRO</name>
<dbReference type="Proteomes" id="UP001221757">
    <property type="component" value="Unassembled WGS sequence"/>
</dbReference>
<dbReference type="AlphaFoldDB" id="A0AAD7CSF6"/>
<sequence>MPIGIRDPIELDRHRVRSQLGTRLLEEIAPMEQYDVDSQLPRNLQAGKELGLEIIVCYSIQGDALKRAWWKGSAEEGAKLTLKVKAEIGIFHFQPLFLPPHYHHVDIYVSPTTSTTTTKHLVDIADTPSPINIAGAFLLYPPNAQLNSPDRRSPTITTTSNTFSTNMCSFMTPADPLAALIGHIVLFIRSSETAGPHSTTPLFTIPPVCDEGFSVMYTDLESCDKGQRSGVKLGKLAYRHHLQAPLDRVCRGCSPATKRVSTHNNGFPSFAFTQKSQLLTDALSSPPVVSELLRSYLRHTPCAQPLARETAAVHVDNFWVALAMVLERDGDRALERWMLRWTYPVLVAAAGGVPTESKSSATASARPMVQQPAADKTLLHLAEVCAQQARIVSV</sequence>